<organism evidence="4 5">
    <name type="scientific">candidate division WWE3 bacterium CSP1-7</name>
    <dbReference type="NCBI Taxonomy" id="1576480"/>
    <lineage>
        <taxon>Bacteria</taxon>
        <taxon>Katanobacteria</taxon>
    </lineage>
</organism>
<keyword evidence="2" id="KW-1133">Transmembrane helix</keyword>
<reference evidence="4 5" key="1">
    <citation type="submission" date="2015-05" db="EMBL/GenBank/DDBJ databases">
        <title>Critical biogeochemical functions in the subsurface are associated with bacteria from new phyla and little studied lineages.</title>
        <authorList>
            <person name="Hug L.A."/>
            <person name="Thomas B.C."/>
            <person name="Sharon I."/>
            <person name="Brown C.T."/>
            <person name="Sharma R."/>
            <person name="Hettich R.L."/>
            <person name="Wilkins M.J."/>
            <person name="Williams K.H."/>
            <person name="Singh A."/>
            <person name="Banfield J.F."/>
        </authorList>
    </citation>
    <scope>NUCLEOTIDE SEQUENCE [LARGE SCALE GENOMIC DNA]</scope>
    <source>
        <strain evidence="4">CSP1-7</strain>
    </source>
</reference>
<comment type="caution">
    <text evidence="4">The sequence shown here is derived from an EMBL/GenBank/DDBJ whole genome shotgun (WGS) entry which is preliminary data.</text>
</comment>
<dbReference type="PANTHER" id="PTHR31157:SF1">
    <property type="entry name" value="SCP DOMAIN-CONTAINING PROTEIN"/>
    <property type="match status" value="1"/>
</dbReference>
<keyword evidence="2" id="KW-0472">Membrane</keyword>
<evidence type="ECO:0000256" key="2">
    <source>
        <dbReference type="SAM" id="Phobius"/>
    </source>
</evidence>
<dbReference type="STRING" id="1576480.XU08_C0001G0021"/>
<feature type="domain" description="SCP" evidence="3">
    <location>
        <begin position="77"/>
        <end position="187"/>
    </location>
</feature>
<dbReference type="EMBL" id="LDXK01000001">
    <property type="protein sequence ID" value="KRT67615.1"/>
    <property type="molecule type" value="Genomic_DNA"/>
</dbReference>
<dbReference type="Gene3D" id="3.40.33.10">
    <property type="entry name" value="CAP"/>
    <property type="match status" value="1"/>
</dbReference>
<evidence type="ECO:0000313" key="4">
    <source>
        <dbReference type="EMBL" id="KRT67615.1"/>
    </source>
</evidence>
<keyword evidence="2" id="KW-0812">Transmembrane</keyword>
<feature type="region of interest" description="Disordered" evidence="1">
    <location>
        <begin position="203"/>
        <end position="225"/>
    </location>
</feature>
<evidence type="ECO:0000313" key="5">
    <source>
        <dbReference type="Proteomes" id="UP000051297"/>
    </source>
</evidence>
<dbReference type="SUPFAM" id="SSF55797">
    <property type="entry name" value="PR-1-like"/>
    <property type="match status" value="1"/>
</dbReference>
<dbReference type="AlphaFoldDB" id="A0A0T5ZXW4"/>
<evidence type="ECO:0000256" key="1">
    <source>
        <dbReference type="SAM" id="MobiDB-lite"/>
    </source>
</evidence>
<sequence length="330" mass="35711">MILRMIRKVGHNLVKFCVKNACFILPYPEPRARARFLKNSALFFYVLILLFFQINLYRVSPRILGFATNITTTELYQLVNQERASLGLPALKRNSKLEQAALKKAQDMFAKNYWAHYAPDGSTTPWQFILAAGYTYKYAGENLAKDFDTSASVMSAWMASAGHRANIVNTNYKDIGMMAVSGTLSGEETTLVVQMLGSTLGATTASAPTGGTTSKPTGGTAGAKAPTLKPLAVVGPTEAGGEPSASWESQAKLTPLEQIVRTFNPTASPKTIPLGFGIVLLGLFAVDEAYMLKDGLSHQELKRTAENVAHMVILGLLMAVVWLARTGGII</sequence>
<accession>A0A0T5ZXW4</accession>
<proteinExistence type="predicted"/>
<dbReference type="InterPro" id="IPR035940">
    <property type="entry name" value="CAP_sf"/>
</dbReference>
<protein>
    <recommendedName>
        <fullName evidence="3">SCP domain-containing protein</fullName>
    </recommendedName>
</protein>
<dbReference type="InterPro" id="IPR014044">
    <property type="entry name" value="CAP_dom"/>
</dbReference>
<dbReference type="CDD" id="cd05379">
    <property type="entry name" value="CAP_bacterial"/>
    <property type="match status" value="1"/>
</dbReference>
<name>A0A0T5ZXW4_UNCKA</name>
<dbReference type="Proteomes" id="UP000051297">
    <property type="component" value="Unassembled WGS sequence"/>
</dbReference>
<feature type="transmembrane region" description="Helical" evidence="2">
    <location>
        <begin position="41"/>
        <end position="59"/>
    </location>
</feature>
<evidence type="ECO:0000259" key="3">
    <source>
        <dbReference type="Pfam" id="PF00188"/>
    </source>
</evidence>
<dbReference type="PANTHER" id="PTHR31157">
    <property type="entry name" value="SCP DOMAIN-CONTAINING PROTEIN"/>
    <property type="match status" value="1"/>
</dbReference>
<gene>
    <name evidence="4" type="ORF">XU08_C0001G0021</name>
</gene>
<dbReference type="Pfam" id="PF00188">
    <property type="entry name" value="CAP"/>
    <property type="match status" value="1"/>
</dbReference>